<dbReference type="EMBL" id="HBFX01035785">
    <property type="protein sequence ID" value="CAD8970593.1"/>
    <property type="molecule type" value="Transcribed_RNA"/>
</dbReference>
<feature type="domain" description="Tyrosine-protein kinase ephrin type A/B receptor-like" evidence="2">
    <location>
        <begin position="226"/>
        <end position="273"/>
    </location>
</feature>
<evidence type="ECO:0000259" key="2">
    <source>
        <dbReference type="Pfam" id="PF07699"/>
    </source>
</evidence>
<dbReference type="InterPro" id="IPR009030">
    <property type="entry name" value="Growth_fac_rcpt_cys_sf"/>
</dbReference>
<feature type="domain" description="Tyrosine-protein kinase ephrin type A/B receptor-like" evidence="2">
    <location>
        <begin position="674"/>
        <end position="721"/>
    </location>
</feature>
<dbReference type="InterPro" id="IPR035976">
    <property type="entry name" value="Sushi/SCR/CCP_sf"/>
</dbReference>
<organism evidence="3">
    <name type="scientific">Hemiselmis andersenii</name>
    <name type="common">Cryptophyte alga</name>
    <dbReference type="NCBI Taxonomy" id="464988"/>
    <lineage>
        <taxon>Eukaryota</taxon>
        <taxon>Cryptophyceae</taxon>
        <taxon>Cryptomonadales</taxon>
        <taxon>Hemiselmidaceae</taxon>
        <taxon>Hemiselmis</taxon>
    </lineage>
</organism>
<dbReference type="Pfam" id="PF07699">
    <property type="entry name" value="Ephrin_rec_like"/>
    <property type="match status" value="4"/>
</dbReference>
<dbReference type="PANTHER" id="PTHR46967:SF2">
    <property type="entry name" value="SUSHI, VON WILLEBRAND FACTOR TYPE A, EGF AND PENTRAXIN DOMAIN-CONTAINING PROTEIN 1-LIKE"/>
    <property type="match status" value="1"/>
</dbReference>
<evidence type="ECO:0000256" key="1">
    <source>
        <dbReference type="ARBA" id="ARBA00023157"/>
    </source>
</evidence>
<sequence length="920" mass="95343">MVAGSRALLQSNTVLVGTRMAAADATEAQRLFTDVQDAAKQSTLTTVVTGALQAAGLSNATMLQVESPGIVVEGRPRETPAPSTTGPAAAVTTCGVYPDSPNSTSWPPGAVAFGARVTISCKSGYRFSDDNLGSILPTCLSDGSFERARACVGCGPGLYADSQQAPCRECPVGTQNPDEAVAACTLCPIGTFVGSVGSKQCLACPVGTTTINPGGRSPDDCRCAPGYFSDSGGGSCAKCPNSTYAASTESTACTPCPANSFTTTIGNAKQLDCTCRAGFYAKSVAPALTCEQCPLGTYKYEPGNAPCTPCPVNSSTAVVGQTRLSSCSCQPGFVAIWPIQGGQITVDIGVTETKNSSTSVTTSSTRYERNLFEADRDLTTYNITPSTSTQVITNIVFTSGAQFLGQPEEAQRRTTNYTVNTTYLLEYDTVVNTTIVEGKVAVTQGNDFFRRVTTVTRTDTVTNTTTITRNSTQVLHSSVHVCSQCPPGWHTPSYSATQFTSATCVFCPSGTYADFPTSVCTDCTAGYSQSITRTQCIPCARGSYSPAERGVICQQCGAGTYSSSVRATHCFSCSAGYHSNTGATVCTVCQPGYAAPAASGQCSACPIGHSSSAKAAVCDACGAGYYTTAAASSTCSPCPEGTNSTAIAADGCSNCPAGTYAGFAAATCTGCSKGTYSSSSTTSACSQCVAGTFQESTSQTFCRTCPSGATSPVGAVKSSDCVCTAAGRTRSSDGVCVNYWKEGVIHNVPEADLTAAGWFKCTETGYNTLLTVQQMKTACQAVCQGYDRLLIGGKRSGSTSLEIAAMASTRLTEQTNALPVSNPLFASTDTSSEPSTKLHNGVYWYLTQYAFGFSSVPEISLAVIDKATTNCTDRLSWSIESGGTGYRMGCVCDDAFVCSELKDLKGSDGANFFKTVWCTP</sequence>
<reference evidence="3" key="1">
    <citation type="submission" date="2021-01" db="EMBL/GenBank/DDBJ databases">
        <authorList>
            <person name="Corre E."/>
            <person name="Pelletier E."/>
            <person name="Niang G."/>
            <person name="Scheremetjew M."/>
            <person name="Finn R."/>
            <person name="Kale V."/>
            <person name="Holt S."/>
            <person name="Cochrane G."/>
            <person name="Meng A."/>
            <person name="Brown T."/>
            <person name="Cohen L."/>
        </authorList>
    </citation>
    <scope>NUCLEOTIDE SEQUENCE</scope>
    <source>
        <strain evidence="3">CCMP644</strain>
    </source>
</reference>
<dbReference type="SUPFAM" id="SSF57535">
    <property type="entry name" value="Complement control module/SCR domain"/>
    <property type="match status" value="1"/>
</dbReference>
<proteinExistence type="predicted"/>
<dbReference type="Gene3D" id="2.10.50.10">
    <property type="entry name" value="Tumor Necrosis Factor Receptor, subunit A, domain 2"/>
    <property type="match status" value="6"/>
</dbReference>
<feature type="domain" description="Tyrosine-protein kinase ephrin type A/B receptor-like" evidence="2">
    <location>
        <begin position="289"/>
        <end position="327"/>
    </location>
</feature>
<keyword evidence="1" id="KW-1015">Disulfide bond</keyword>
<evidence type="ECO:0000313" key="3">
    <source>
        <dbReference type="EMBL" id="CAD8970593.1"/>
    </source>
</evidence>
<accession>A0A7S1H674</accession>
<name>A0A7S1H674_HEMAN</name>
<dbReference type="SMART" id="SM01411">
    <property type="entry name" value="Ephrin_rec_like"/>
    <property type="match status" value="9"/>
</dbReference>
<dbReference type="SUPFAM" id="SSF57184">
    <property type="entry name" value="Growth factor receptor domain"/>
    <property type="match status" value="3"/>
</dbReference>
<gene>
    <name evidence="3" type="ORF">HAND00432_LOCUS21592</name>
</gene>
<protein>
    <recommendedName>
        <fullName evidence="2">Tyrosine-protein kinase ephrin type A/B receptor-like domain-containing protein</fullName>
    </recommendedName>
</protein>
<dbReference type="InterPro" id="IPR011641">
    <property type="entry name" value="Tyr-kin_ephrin_A/B_rcpt-like"/>
</dbReference>
<feature type="domain" description="Tyrosine-protein kinase ephrin type A/B receptor-like" evidence="2">
    <location>
        <begin position="179"/>
        <end position="221"/>
    </location>
</feature>
<dbReference type="AlphaFoldDB" id="A0A7S1H674"/>
<dbReference type="PANTHER" id="PTHR46967">
    <property type="entry name" value="INSULIN-LIKE GROWTH FACTOR BINDING PROTEIN,N-TERMINAL"/>
    <property type="match status" value="1"/>
</dbReference>